<keyword evidence="2" id="KW-0812">Transmembrane</keyword>
<name>A0A558G9W5_HALVO</name>
<evidence type="ECO:0000313" key="4">
    <source>
        <dbReference type="Proteomes" id="UP000320212"/>
    </source>
</evidence>
<sequence>MSTPDQGRRKARFNKEFRGSDSISNSGDIDDFFSDDIESGQISAEHSRKFSNIKAEIADRRDFDILSQSELEIFSEQVVTNHNRLERKISTTNSDVDLLTQEFNELHQDVQKNTTEISELSDEFSQFSEDQLSLSDISREIDVGLHVPIIVGISIVSAILSVVLALSGSVFSAVMALLSIFGYLNWRKMKNKYNLNLIDVI</sequence>
<feature type="transmembrane region" description="Helical" evidence="2">
    <location>
        <begin position="143"/>
        <end position="164"/>
    </location>
</feature>
<gene>
    <name evidence="3" type="ORF">FQA18_11340</name>
</gene>
<feature type="region of interest" description="Disordered" evidence="1">
    <location>
        <begin position="1"/>
        <end position="30"/>
    </location>
</feature>
<comment type="caution">
    <text evidence="3">The sequence shown here is derived from an EMBL/GenBank/DDBJ whole genome shotgun (WGS) entry which is preliminary data.</text>
</comment>
<proteinExistence type="predicted"/>
<reference evidence="3 4" key="1">
    <citation type="submission" date="2019-07" db="EMBL/GenBank/DDBJ databases">
        <title>Draft genome sequence of Haloferax volcanii SS0101, isolated from salt farm in Samut Sakhon, Thailand.</title>
        <authorList>
            <person name="Wanthongcharoen S."/>
            <person name="Yamprayoonswat W."/>
            <person name="Ruangsuj P."/>
            <person name="Thongpramul N."/>
            <person name="Jumpathong W."/>
            <person name="Sittihan S."/>
            <person name="Kanjanavas P."/>
            <person name="Yasawong M."/>
        </authorList>
    </citation>
    <scope>NUCLEOTIDE SEQUENCE [LARGE SCALE GENOMIC DNA]</scope>
    <source>
        <strain evidence="3 4">SS0101</strain>
    </source>
</reference>
<dbReference type="RefSeq" id="WP_144858842.1">
    <property type="nucleotide sequence ID" value="NZ_VMTR01000075.1"/>
</dbReference>
<dbReference type="Proteomes" id="UP000320212">
    <property type="component" value="Unassembled WGS sequence"/>
</dbReference>
<evidence type="ECO:0000256" key="2">
    <source>
        <dbReference type="SAM" id="Phobius"/>
    </source>
</evidence>
<keyword evidence="2" id="KW-0472">Membrane</keyword>
<evidence type="ECO:0000256" key="1">
    <source>
        <dbReference type="SAM" id="MobiDB-lite"/>
    </source>
</evidence>
<accession>A0A558G9W5</accession>
<protein>
    <submittedName>
        <fullName evidence="3">Uncharacterized protein</fullName>
    </submittedName>
</protein>
<feature type="transmembrane region" description="Helical" evidence="2">
    <location>
        <begin position="170"/>
        <end position="186"/>
    </location>
</feature>
<keyword evidence="2" id="KW-1133">Transmembrane helix</keyword>
<organism evidence="3 4">
    <name type="scientific">Haloferax volcanii</name>
    <name type="common">Halobacterium volcanii</name>
    <dbReference type="NCBI Taxonomy" id="2246"/>
    <lineage>
        <taxon>Archaea</taxon>
        <taxon>Methanobacteriati</taxon>
        <taxon>Methanobacteriota</taxon>
        <taxon>Stenosarchaea group</taxon>
        <taxon>Halobacteria</taxon>
        <taxon>Halobacteriales</taxon>
        <taxon>Haloferacaceae</taxon>
        <taxon>Haloferax</taxon>
    </lineage>
</organism>
<dbReference type="EMBL" id="VMTR01000075">
    <property type="protein sequence ID" value="TVT94547.1"/>
    <property type="molecule type" value="Genomic_DNA"/>
</dbReference>
<dbReference type="AlphaFoldDB" id="A0A558G9W5"/>
<evidence type="ECO:0000313" key="3">
    <source>
        <dbReference type="EMBL" id="TVT94547.1"/>
    </source>
</evidence>